<evidence type="ECO:0000313" key="4">
    <source>
        <dbReference type="Proteomes" id="UP000823927"/>
    </source>
</evidence>
<dbReference type="InterPro" id="IPR001296">
    <property type="entry name" value="Glyco_trans_1"/>
</dbReference>
<dbReference type="InterPro" id="IPR050194">
    <property type="entry name" value="Glycosyltransferase_grp1"/>
</dbReference>
<dbReference type="Proteomes" id="UP000823927">
    <property type="component" value="Unassembled WGS sequence"/>
</dbReference>
<feature type="domain" description="Glycosyl transferase family 1" evidence="1">
    <location>
        <begin position="189"/>
        <end position="344"/>
    </location>
</feature>
<reference evidence="3" key="1">
    <citation type="submission" date="2020-10" db="EMBL/GenBank/DDBJ databases">
        <authorList>
            <person name="Gilroy R."/>
        </authorList>
    </citation>
    <scope>NUCLEOTIDE SEQUENCE</scope>
    <source>
        <strain evidence="3">CHK178-757</strain>
    </source>
</reference>
<sequence>MKILLVIDQFDADNNGTTMTARRLADTLVKHGHEVFVVSTGKPAANKFVVREIYMLPGARHIVHAQGMVLAHADKQVLARAIRQVDVVHFIMPFSLSVAGLKIAEELNVPHTAAFHVQPENITYTLHMGRSQAVNKGLYYFFRERFYNRFTHIHCPSEFIASQLRENGYTSRLHVISNGVDSDFIYRKKEKTPQLQGKFVILMIGRLSNEKRQDVLIEAINRSAYREQIQLILAGQGPNYKALEKLGRQLVNPPVIRFFSHNELLDVLAMSDLYVHAADAEIEAISCIEAFSSGLVPVIADSDKSATPQFALCRESLFEAGNSRDLTRKIDYWISHPQRRQEMEHVYSEHGKKYSLDSCVRQMEAMFETAIEECRQEQRVFAREGQANG</sequence>
<feature type="domain" description="Glycosyltransferase subfamily 4-like N-terminal" evidence="2">
    <location>
        <begin position="15"/>
        <end position="183"/>
    </location>
</feature>
<name>A0A9D1JQ29_9FIRM</name>
<organism evidence="3 4">
    <name type="scientific">Candidatus Scybalocola faecigallinarum</name>
    <dbReference type="NCBI Taxonomy" id="2840941"/>
    <lineage>
        <taxon>Bacteria</taxon>
        <taxon>Bacillati</taxon>
        <taxon>Bacillota</taxon>
        <taxon>Clostridia</taxon>
        <taxon>Lachnospirales</taxon>
        <taxon>Lachnospiraceae</taxon>
        <taxon>Lachnospiraceae incertae sedis</taxon>
        <taxon>Candidatus Scybalocola (ex Gilroy et al. 2021)</taxon>
    </lineage>
</organism>
<dbReference type="Pfam" id="PF13439">
    <property type="entry name" value="Glyco_transf_4"/>
    <property type="match status" value="1"/>
</dbReference>
<dbReference type="SUPFAM" id="SSF53756">
    <property type="entry name" value="UDP-Glycosyltransferase/glycogen phosphorylase"/>
    <property type="match status" value="1"/>
</dbReference>
<dbReference type="PANTHER" id="PTHR45947">
    <property type="entry name" value="SULFOQUINOVOSYL TRANSFERASE SQD2"/>
    <property type="match status" value="1"/>
</dbReference>
<evidence type="ECO:0000259" key="2">
    <source>
        <dbReference type="Pfam" id="PF13439"/>
    </source>
</evidence>
<comment type="caution">
    <text evidence="3">The sequence shown here is derived from an EMBL/GenBank/DDBJ whole genome shotgun (WGS) entry which is preliminary data.</text>
</comment>
<accession>A0A9D1JQ29</accession>
<dbReference type="PANTHER" id="PTHR45947:SF3">
    <property type="entry name" value="SULFOQUINOVOSYL TRANSFERASE SQD2"/>
    <property type="match status" value="1"/>
</dbReference>
<gene>
    <name evidence="3" type="ORF">IAB46_04260</name>
</gene>
<dbReference type="EMBL" id="DVIT01000016">
    <property type="protein sequence ID" value="HIS46771.1"/>
    <property type="molecule type" value="Genomic_DNA"/>
</dbReference>
<evidence type="ECO:0000313" key="3">
    <source>
        <dbReference type="EMBL" id="HIS46771.1"/>
    </source>
</evidence>
<dbReference type="Pfam" id="PF00534">
    <property type="entry name" value="Glycos_transf_1"/>
    <property type="match status" value="1"/>
</dbReference>
<evidence type="ECO:0000259" key="1">
    <source>
        <dbReference type="Pfam" id="PF00534"/>
    </source>
</evidence>
<dbReference type="Gene3D" id="3.40.50.2000">
    <property type="entry name" value="Glycogen Phosphorylase B"/>
    <property type="match status" value="2"/>
</dbReference>
<dbReference type="GO" id="GO:0016757">
    <property type="term" value="F:glycosyltransferase activity"/>
    <property type="evidence" value="ECO:0007669"/>
    <property type="project" value="InterPro"/>
</dbReference>
<dbReference type="InterPro" id="IPR028098">
    <property type="entry name" value="Glyco_trans_4-like_N"/>
</dbReference>
<proteinExistence type="predicted"/>
<protein>
    <submittedName>
        <fullName evidence="3">Glycosyltransferase</fullName>
    </submittedName>
</protein>
<reference evidence="3" key="2">
    <citation type="journal article" date="2021" name="PeerJ">
        <title>Extensive microbial diversity within the chicken gut microbiome revealed by metagenomics and culture.</title>
        <authorList>
            <person name="Gilroy R."/>
            <person name="Ravi A."/>
            <person name="Getino M."/>
            <person name="Pursley I."/>
            <person name="Horton D.L."/>
            <person name="Alikhan N.F."/>
            <person name="Baker D."/>
            <person name="Gharbi K."/>
            <person name="Hall N."/>
            <person name="Watson M."/>
            <person name="Adriaenssens E.M."/>
            <person name="Foster-Nyarko E."/>
            <person name="Jarju S."/>
            <person name="Secka A."/>
            <person name="Antonio M."/>
            <person name="Oren A."/>
            <person name="Chaudhuri R.R."/>
            <person name="La Ragione R."/>
            <person name="Hildebrand F."/>
            <person name="Pallen M.J."/>
        </authorList>
    </citation>
    <scope>NUCLEOTIDE SEQUENCE</scope>
    <source>
        <strain evidence="3">CHK178-757</strain>
    </source>
</reference>
<dbReference type="AlphaFoldDB" id="A0A9D1JQ29"/>